<protein>
    <submittedName>
        <fullName evidence="1">Uncharacterized protein</fullName>
    </submittedName>
</protein>
<sequence>MRIILAVVLILSQPHLPVGFIEDIATRHRRNHRFLIIVPVVDKNKSISICVNNTSLYEFVYKPNFVHTYPSFEKFLTLVLEKKILVQRKYIPDVLFLPINPQSKVLGFYKKYGFAATKKKYLRFSSGHLISRSGLSDTLDRNEVFNLYKIMFEHGYYSDFDDYVGIHIFFTPDQLNKL</sequence>
<evidence type="ECO:0000313" key="1">
    <source>
        <dbReference type="EMBL" id="NDU94465.1"/>
    </source>
</evidence>
<dbReference type="EMBL" id="JAAFZH010000002">
    <property type="protein sequence ID" value="NDU94465.1"/>
    <property type="molecule type" value="Genomic_DNA"/>
</dbReference>
<dbReference type="RefSeq" id="WP_163944500.1">
    <property type="nucleotide sequence ID" value="NZ_JAAFZH010000002.1"/>
</dbReference>
<keyword evidence="2" id="KW-1185">Reference proteome</keyword>
<reference evidence="1 2" key="1">
    <citation type="submission" date="2020-02" db="EMBL/GenBank/DDBJ databases">
        <title>Draft genome sequence of two Spirosoma agri KCTC 52727 and Spirosoma terrae KCTC 52035.</title>
        <authorList>
            <person name="Rojas J."/>
            <person name="Ambika Manirajan B."/>
            <person name="Suarez C."/>
            <person name="Ratering S."/>
            <person name="Schnell S."/>
        </authorList>
    </citation>
    <scope>NUCLEOTIDE SEQUENCE [LARGE SCALE GENOMIC DNA]</scope>
    <source>
        <strain evidence="1 2">KCTC 52035</strain>
    </source>
</reference>
<comment type="caution">
    <text evidence="1">The sequence shown here is derived from an EMBL/GenBank/DDBJ whole genome shotgun (WGS) entry which is preliminary data.</text>
</comment>
<dbReference type="Proteomes" id="UP000474175">
    <property type="component" value="Unassembled WGS sequence"/>
</dbReference>
<organism evidence="1 2">
    <name type="scientific">Spirosoma terrae</name>
    <dbReference type="NCBI Taxonomy" id="1968276"/>
    <lineage>
        <taxon>Bacteria</taxon>
        <taxon>Pseudomonadati</taxon>
        <taxon>Bacteroidota</taxon>
        <taxon>Cytophagia</taxon>
        <taxon>Cytophagales</taxon>
        <taxon>Cytophagaceae</taxon>
        <taxon>Spirosoma</taxon>
    </lineage>
</organism>
<gene>
    <name evidence="1" type="ORF">GK108_06230</name>
</gene>
<name>A0A6L9L1P0_9BACT</name>
<proteinExistence type="predicted"/>
<accession>A0A6L9L1P0</accession>
<dbReference type="AlphaFoldDB" id="A0A6L9L1P0"/>
<evidence type="ECO:0000313" key="2">
    <source>
        <dbReference type="Proteomes" id="UP000474175"/>
    </source>
</evidence>